<protein>
    <recommendedName>
        <fullName evidence="2">Nitroreductase domain-containing protein</fullName>
    </recommendedName>
</protein>
<sequence length="246" mass="27175">MSTKIIILWVIAVVLVTAIAISLSFFMHKPAEPVEYKNKIPMQKTEVGGRIKLPEPSYTGNTSVETALSKRRSIRDYSGENLTLDEVSQLLWAAQGITAPWGGRTAPSAGALYPLELYVVVGDVEGIDKGVYKYSREEHELEKVKEGDIRAELAEAAVGQECIRDAAIDIVFTAVYERTTRKYGERGIRYVHMEAGHAAQNVYLQAVSLDLGTVVIGAFMDDRVKELVNAEEQEKTLCIMPVGRKG</sequence>
<accession>A0A7G9YW25</accession>
<reference evidence="3" key="1">
    <citation type="submission" date="2020-06" db="EMBL/GenBank/DDBJ databases">
        <title>Unique genomic features of the anaerobic methanotrophic archaea.</title>
        <authorList>
            <person name="Chadwick G.L."/>
            <person name="Skennerton C.T."/>
            <person name="Laso-Perez R."/>
            <person name="Leu A.O."/>
            <person name="Speth D.R."/>
            <person name="Yu H."/>
            <person name="Morgan-Lang C."/>
            <person name="Hatzenpichler R."/>
            <person name="Goudeau D."/>
            <person name="Malmstrom R."/>
            <person name="Brazelton W.J."/>
            <person name="Woyke T."/>
            <person name="Hallam S.J."/>
            <person name="Tyson G.W."/>
            <person name="Wegener G."/>
            <person name="Boetius A."/>
            <person name="Orphan V."/>
        </authorList>
    </citation>
    <scope>NUCLEOTIDE SEQUENCE</scope>
</reference>
<name>A0A7G9YW25_9EURY</name>
<dbReference type="CDD" id="cd02142">
    <property type="entry name" value="McbC_SagB-like_oxidoreductase"/>
    <property type="match status" value="1"/>
</dbReference>
<organism evidence="3">
    <name type="scientific">Candidatus Methanophagaceae archaeon ANME-1 ERB6</name>
    <dbReference type="NCBI Taxonomy" id="2759912"/>
    <lineage>
        <taxon>Archaea</taxon>
        <taxon>Methanobacteriati</taxon>
        <taxon>Methanobacteriota</taxon>
        <taxon>Stenosarchaea group</taxon>
        <taxon>Methanomicrobia</taxon>
        <taxon>Candidatus Methanophagales</taxon>
        <taxon>Candidatus Methanophagaceae</taxon>
    </lineage>
</organism>
<evidence type="ECO:0000259" key="2">
    <source>
        <dbReference type="Pfam" id="PF00881"/>
    </source>
</evidence>
<dbReference type="Pfam" id="PF00881">
    <property type="entry name" value="Nitroreductase"/>
    <property type="match status" value="1"/>
</dbReference>
<dbReference type="InterPro" id="IPR000415">
    <property type="entry name" value="Nitroreductase-like"/>
</dbReference>
<dbReference type="SUPFAM" id="SSF55469">
    <property type="entry name" value="FMN-dependent nitroreductase-like"/>
    <property type="match status" value="1"/>
</dbReference>
<dbReference type="InterPro" id="IPR052544">
    <property type="entry name" value="Bacteriocin_Proc_Enz"/>
</dbReference>
<dbReference type="PANTHER" id="PTHR43745">
    <property type="entry name" value="NITROREDUCTASE MJ1384-RELATED"/>
    <property type="match status" value="1"/>
</dbReference>
<feature type="domain" description="Nitroreductase" evidence="2">
    <location>
        <begin position="69"/>
        <end position="244"/>
    </location>
</feature>
<dbReference type="InterPro" id="IPR029479">
    <property type="entry name" value="Nitroreductase"/>
</dbReference>
<gene>
    <name evidence="3" type="ORF">LFOEMHHC_00035</name>
</gene>
<evidence type="ECO:0000256" key="1">
    <source>
        <dbReference type="SAM" id="Phobius"/>
    </source>
</evidence>
<feature type="transmembrane region" description="Helical" evidence="1">
    <location>
        <begin position="6"/>
        <end position="27"/>
    </location>
</feature>
<dbReference type="PANTHER" id="PTHR43745:SF2">
    <property type="entry name" value="NITROREDUCTASE MJ1384-RELATED"/>
    <property type="match status" value="1"/>
</dbReference>
<dbReference type="GO" id="GO:0016491">
    <property type="term" value="F:oxidoreductase activity"/>
    <property type="evidence" value="ECO:0007669"/>
    <property type="project" value="InterPro"/>
</dbReference>
<dbReference type="NCBIfam" id="TIGR03605">
    <property type="entry name" value="antibiot_sagB"/>
    <property type="match status" value="1"/>
</dbReference>
<dbReference type="InterPro" id="IPR020051">
    <property type="entry name" value="SagB-type_dehydrogenase"/>
</dbReference>
<keyword evidence="1" id="KW-1133">Transmembrane helix</keyword>
<keyword evidence="1" id="KW-0812">Transmembrane</keyword>
<keyword evidence="1" id="KW-0472">Membrane</keyword>
<dbReference type="AlphaFoldDB" id="A0A7G9YW25"/>
<dbReference type="EMBL" id="MT631503">
    <property type="protein sequence ID" value="QNO52209.1"/>
    <property type="molecule type" value="Genomic_DNA"/>
</dbReference>
<evidence type="ECO:0000313" key="3">
    <source>
        <dbReference type="EMBL" id="QNO52209.1"/>
    </source>
</evidence>
<dbReference type="Gene3D" id="3.40.109.10">
    <property type="entry name" value="NADH Oxidase"/>
    <property type="match status" value="1"/>
</dbReference>
<proteinExistence type="predicted"/>